<keyword evidence="1" id="KW-1133">Transmembrane helix</keyword>
<comment type="caution">
    <text evidence="2">The sequence shown here is derived from an EMBL/GenBank/DDBJ whole genome shotgun (WGS) entry which is preliminary data.</text>
</comment>
<evidence type="ECO:0000313" key="2">
    <source>
        <dbReference type="EMBL" id="KKL19353.1"/>
    </source>
</evidence>
<dbReference type="Pfam" id="PF04977">
    <property type="entry name" value="DivIC"/>
    <property type="match status" value="1"/>
</dbReference>
<keyword evidence="1" id="KW-0812">Transmembrane</keyword>
<dbReference type="InterPro" id="IPR007060">
    <property type="entry name" value="FtsL/DivIC"/>
</dbReference>
<organism evidence="2">
    <name type="scientific">marine sediment metagenome</name>
    <dbReference type="NCBI Taxonomy" id="412755"/>
    <lineage>
        <taxon>unclassified sequences</taxon>
        <taxon>metagenomes</taxon>
        <taxon>ecological metagenomes</taxon>
    </lineage>
</organism>
<keyword evidence="1" id="KW-0472">Membrane</keyword>
<gene>
    <name evidence="2" type="ORF">LCGC14_2466320</name>
</gene>
<dbReference type="AlphaFoldDB" id="A0A0F9E5N4"/>
<proteinExistence type="predicted"/>
<feature type="transmembrane region" description="Helical" evidence="1">
    <location>
        <begin position="21"/>
        <end position="44"/>
    </location>
</feature>
<protein>
    <recommendedName>
        <fullName evidence="3">Septum formation initiator</fullName>
    </recommendedName>
</protein>
<dbReference type="EMBL" id="LAZR01038516">
    <property type="protein sequence ID" value="KKL19353.1"/>
    <property type="molecule type" value="Genomic_DNA"/>
</dbReference>
<evidence type="ECO:0008006" key="3">
    <source>
        <dbReference type="Google" id="ProtNLM"/>
    </source>
</evidence>
<sequence length="102" mass="11976">MELRRQVSSELKLRKYVTNTALVLAIVYVFGTLIFSTMGFLHYMEVKEKHSAISRELDRIEAANGQYRTSLANHKNDTYYLEKYARENFGMSGPRELIFLYK</sequence>
<evidence type="ECO:0000256" key="1">
    <source>
        <dbReference type="SAM" id="Phobius"/>
    </source>
</evidence>
<accession>A0A0F9E5N4</accession>
<name>A0A0F9E5N4_9ZZZZ</name>
<reference evidence="2" key="1">
    <citation type="journal article" date="2015" name="Nature">
        <title>Complex archaea that bridge the gap between prokaryotes and eukaryotes.</title>
        <authorList>
            <person name="Spang A."/>
            <person name="Saw J.H."/>
            <person name="Jorgensen S.L."/>
            <person name="Zaremba-Niedzwiedzka K."/>
            <person name="Martijn J."/>
            <person name="Lind A.E."/>
            <person name="van Eijk R."/>
            <person name="Schleper C."/>
            <person name="Guy L."/>
            <person name="Ettema T.J."/>
        </authorList>
    </citation>
    <scope>NUCLEOTIDE SEQUENCE</scope>
</reference>